<evidence type="ECO:0000313" key="1">
    <source>
        <dbReference type="EMBL" id="SET48703.1"/>
    </source>
</evidence>
<dbReference type="EMBL" id="FOHJ01000005">
    <property type="protein sequence ID" value="SET48703.1"/>
    <property type="molecule type" value="Genomic_DNA"/>
</dbReference>
<dbReference type="CDD" id="cd11586">
    <property type="entry name" value="VbhA_like"/>
    <property type="match status" value="1"/>
</dbReference>
<name>A0A1I0ET67_9BACI</name>
<evidence type="ECO:0000313" key="2">
    <source>
        <dbReference type="Proteomes" id="UP000199095"/>
    </source>
</evidence>
<organism evidence="1 2">
    <name type="scientific">Salinibacillus kushneri</name>
    <dbReference type="NCBI Taxonomy" id="237682"/>
    <lineage>
        <taxon>Bacteria</taxon>
        <taxon>Bacillati</taxon>
        <taxon>Bacillota</taxon>
        <taxon>Bacilli</taxon>
        <taxon>Bacillales</taxon>
        <taxon>Bacillaceae</taxon>
        <taxon>Salinibacillus</taxon>
    </lineage>
</organism>
<evidence type="ECO:0008006" key="3">
    <source>
        <dbReference type="Google" id="ProtNLM"/>
    </source>
</evidence>
<protein>
    <recommendedName>
        <fullName evidence="3">Antitoxin VbhA domain-containing protein</fullName>
    </recommendedName>
</protein>
<dbReference type="InterPro" id="IPR033788">
    <property type="entry name" value="VbhA-like"/>
</dbReference>
<dbReference type="InterPro" id="IPR043038">
    <property type="entry name" value="VbhA_sf"/>
</dbReference>
<proteinExistence type="predicted"/>
<dbReference type="Proteomes" id="UP000199095">
    <property type="component" value="Unassembled WGS sequence"/>
</dbReference>
<reference evidence="2" key="1">
    <citation type="submission" date="2016-10" db="EMBL/GenBank/DDBJ databases">
        <authorList>
            <person name="Varghese N."/>
            <person name="Submissions S."/>
        </authorList>
    </citation>
    <scope>NUCLEOTIDE SEQUENCE [LARGE SCALE GENOMIC DNA]</scope>
    <source>
        <strain evidence="2">CGMCC 1.3566</strain>
    </source>
</reference>
<sequence>MDINKAYEQAKYQLEIEGFTLNEKDEKVMKAVASGQITREQLIEDLKQGVDTCKRLP</sequence>
<keyword evidence="2" id="KW-1185">Reference proteome</keyword>
<dbReference type="Gene3D" id="1.10.8.1050">
    <property type="entry name" value="Antitoxin VbhA-like"/>
    <property type="match status" value="1"/>
</dbReference>
<gene>
    <name evidence="1" type="ORF">SAMN05421676_10572</name>
</gene>
<dbReference type="RefSeq" id="WP_177167246.1">
    <property type="nucleotide sequence ID" value="NZ_FOHJ01000005.1"/>
</dbReference>
<accession>A0A1I0ET67</accession>
<dbReference type="AlphaFoldDB" id="A0A1I0ET67"/>